<organism evidence="1 2">
    <name type="scientific">Auriscalpium vulgare</name>
    <dbReference type="NCBI Taxonomy" id="40419"/>
    <lineage>
        <taxon>Eukaryota</taxon>
        <taxon>Fungi</taxon>
        <taxon>Dikarya</taxon>
        <taxon>Basidiomycota</taxon>
        <taxon>Agaricomycotina</taxon>
        <taxon>Agaricomycetes</taxon>
        <taxon>Russulales</taxon>
        <taxon>Auriscalpiaceae</taxon>
        <taxon>Auriscalpium</taxon>
    </lineage>
</organism>
<evidence type="ECO:0000313" key="1">
    <source>
        <dbReference type="EMBL" id="KAI0040295.1"/>
    </source>
</evidence>
<protein>
    <submittedName>
        <fullName evidence="1">Uncharacterized protein</fullName>
    </submittedName>
</protein>
<keyword evidence="2" id="KW-1185">Reference proteome</keyword>
<sequence length="323" mass="35842">MAIDTKVSAVGYVYIRAHATCDIQELVRLGAPVLYLLRKHVPLLVDDTTDSTPPSQPTDRVVTTMRKGQHVRIISGRYDGDLAIVLAVAESDRDAVLEVAVVPRFWTTPERRRDLFDGGDPRHRPEAHPFDSIGRLPSCYDGDVITWDDSNSESSMSAFWGHTFIHGCLILRRPISEVNLFPEPPSVWELEPFDHVCFRIWQPLRALAQSRLRSRLTEGDRVRVVHGELIHTVGSVFTCGEDTVHMDAGDANIVEVPFAGLERAFEPGDLVEISSGNETQHGIVEAVGTARVYFVEIGMPGLVRLPTSTEVCPDLSDLWVAIG</sequence>
<name>A0ACB8R8N5_9AGAM</name>
<accession>A0ACB8R8N5</accession>
<comment type="caution">
    <text evidence="1">The sequence shown here is derived from an EMBL/GenBank/DDBJ whole genome shotgun (WGS) entry which is preliminary data.</text>
</comment>
<evidence type="ECO:0000313" key="2">
    <source>
        <dbReference type="Proteomes" id="UP000814033"/>
    </source>
</evidence>
<reference evidence="1" key="1">
    <citation type="submission" date="2021-02" db="EMBL/GenBank/DDBJ databases">
        <authorList>
            <consortium name="DOE Joint Genome Institute"/>
            <person name="Ahrendt S."/>
            <person name="Looney B.P."/>
            <person name="Miyauchi S."/>
            <person name="Morin E."/>
            <person name="Drula E."/>
            <person name="Courty P.E."/>
            <person name="Chicoki N."/>
            <person name="Fauchery L."/>
            <person name="Kohler A."/>
            <person name="Kuo A."/>
            <person name="Labutti K."/>
            <person name="Pangilinan J."/>
            <person name="Lipzen A."/>
            <person name="Riley R."/>
            <person name="Andreopoulos W."/>
            <person name="He G."/>
            <person name="Johnson J."/>
            <person name="Barry K.W."/>
            <person name="Grigoriev I.V."/>
            <person name="Nagy L."/>
            <person name="Hibbett D."/>
            <person name="Henrissat B."/>
            <person name="Matheny P.B."/>
            <person name="Labbe J."/>
            <person name="Martin F."/>
        </authorList>
    </citation>
    <scope>NUCLEOTIDE SEQUENCE</scope>
    <source>
        <strain evidence="1">FP105234-sp</strain>
    </source>
</reference>
<dbReference type="EMBL" id="MU276209">
    <property type="protein sequence ID" value="KAI0040295.1"/>
    <property type="molecule type" value="Genomic_DNA"/>
</dbReference>
<proteinExistence type="predicted"/>
<gene>
    <name evidence="1" type="ORF">FA95DRAFT_900589</name>
</gene>
<dbReference type="Proteomes" id="UP000814033">
    <property type="component" value="Unassembled WGS sequence"/>
</dbReference>
<reference evidence="1" key="2">
    <citation type="journal article" date="2022" name="New Phytol.">
        <title>Evolutionary transition to the ectomycorrhizal habit in the genomes of a hyperdiverse lineage of mushroom-forming fungi.</title>
        <authorList>
            <person name="Looney B."/>
            <person name="Miyauchi S."/>
            <person name="Morin E."/>
            <person name="Drula E."/>
            <person name="Courty P.E."/>
            <person name="Kohler A."/>
            <person name="Kuo A."/>
            <person name="LaButti K."/>
            <person name="Pangilinan J."/>
            <person name="Lipzen A."/>
            <person name="Riley R."/>
            <person name="Andreopoulos W."/>
            <person name="He G."/>
            <person name="Johnson J."/>
            <person name="Nolan M."/>
            <person name="Tritt A."/>
            <person name="Barry K.W."/>
            <person name="Grigoriev I.V."/>
            <person name="Nagy L.G."/>
            <person name="Hibbett D."/>
            <person name="Henrissat B."/>
            <person name="Matheny P.B."/>
            <person name="Labbe J."/>
            <person name="Martin F.M."/>
        </authorList>
    </citation>
    <scope>NUCLEOTIDE SEQUENCE</scope>
    <source>
        <strain evidence="1">FP105234-sp</strain>
    </source>
</reference>